<dbReference type="GO" id="GO:0008168">
    <property type="term" value="F:methyltransferase activity"/>
    <property type="evidence" value="ECO:0007669"/>
    <property type="project" value="UniProtKB-KW"/>
</dbReference>
<proteinExistence type="predicted"/>
<gene>
    <name evidence="1" type="ORF">U27_04922</name>
</gene>
<dbReference type="STRING" id="1499967.U27_04922"/>
<keyword evidence="2" id="KW-1185">Reference proteome</keyword>
<evidence type="ECO:0000313" key="1">
    <source>
        <dbReference type="EMBL" id="GAK57950.1"/>
    </source>
</evidence>
<accession>A0A081C045</accession>
<dbReference type="EMBL" id="DF820466">
    <property type="protein sequence ID" value="GAK57950.1"/>
    <property type="molecule type" value="Genomic_DNA"/>
</dbReference>
<dbReference type="InterPro" id="IPR029063">
    <property type="entry name" value="SAM-dependent_MTases_sf"/>
</dbReference>
<organism evidence="1">
    <name type="scientific">Vecturithrix granuli</name>
    <dbReference type="NCBI Taxonomy" id="1499967"/>
    <lineage>
        <taxon>Bacteria</taxon>
        <taxon>Candidatus Moduliflexota</taxon>
        <taxon>Candidatus Vecturitrichia</taxon>
        <taxon>Candidatus Vecturitrichales</taxon>
        <taxon>Candidatus Vecturitrichaceae</taxon>
        <taxon>Candidatus Vecturithrix</taxon>
    </lineage>
</organism>
<dbReference type="eggNOG" id="COG2226">
    <property type="taxonomic scope" value="Bacteria"/>
</dbReference>
<dbReference type="Gene3D" id="3.40.50.150">
    <property type="entry name" value="Vaccinia Virus protein VP39"/>
    <property type="match status" value="1"/>
</dbReference>
<protein>
    <submittedName>
        <fullName evidence="1">Methyltransferase type 11</fullName>
    </submittedName>
</protein>
<dbReference type="AlphaFoldDB" id="A0A081C045"/>
<evidence type="ECO:0000313" key="2">
    <source>
        <dbReference type="Proteomes" id="UP000030661"/>
    </source>
</evidence>
<name>A0A081C045_VECG1</name>
<sequence>MRTVQLEKFFDAVLLADSIAYMLTEEDLRAAFRSAWTHLKPGGVLLTFAEFTQERFQQHHTECTTHAQGDVEITYIENYYDPDPGDTTYEATFVYLIRRQRKLEIQTDAHIVGIFPLELWPRCLQDVGFQVQQLAFEGYDIPTFVCLKAIHAA</sequence>
<dbReference type="SUPFAM" id="SSF53335">
    <property type="entry name" value="S-adenosyl-L-methionine-dependent methyltransferases"/>
    <property type="match status" value="1"/>
</dbReference>
<dbReference type="Proteomes" id="UP000030661">
    <property type="component" value="Unassembled WGS sequence"/>
</dbReference>
<keyword evidence="1" id="KW-0489">Methyltransferase</keyword>
<dbReference type="GO" id="GO:0032259">
    <property type="term" value="P:methylation"/>
    <property type="evidence" value="ECO:0007669"/>
    <property type="project" value="UniProtKB-KW"/>
</dbReference>
<keyword evidence="1" id="KW-0808">Transferase</keyword>
<reference evidence="1" key="1">
    <citation type="journal article" date="2015" name="PeerJ">
        <title>First genomic representation of candidate bacterial phylum KSB3 points to enhanced environmental sensing as a trigger of wastewater bulking.</title>
        <authorList>
            <person name="Sekiguchi Y."/>
            <person name="Ohashi A."/>
            <person name="Parks D.H."/>
            <person name="Yamauchi T."/>
            <person name="Tyson G.W."/>
            <person name="Hugenholtz P."/>
        </authorList>
    </citation>
    <scope>NUCLEOTIDE SEQUENCE [LARGE SCALE GENOMIC DNA]</scope>
</reference>
<dbReference type="HOGENOM" id="CLU_1709647_0_0_0"/>